<dbReference type="Gene3D" id="3.40.605.10">
    <property type="entry name" value="Aldehyde Dehydrogenase, Chain A, domain 1"/>
    <property type="match status" value="1"/>
</dbReference>
<evidence type="ECO:0000256" key="6">
    <source>
        <dbReference type="RuleBase" id="RU003345"/>
    </source>
</evidence>
<dbReference type="EC" id="1.2.1.3" evidence="3"/>
<evidence type="ECO:0000259" key="7">
    <source>
        <dbReference type="Pfam" id="PF00171"/>
    </source>
</evidence>
<evidence type="ECO:0000313" key="9">
    <source>
        <dbReference type="Proteomes" id="UP000010296"/>
    </source>
</evidence>
<evidence type="ECO:0000313" key="8">
    <source>
        <dbReference type="EMBL" id="EFU73452.1"/>
    </source>
</evidence>
<dbReference type="AlphaFoldDB" id="E6LHC0"/>
<dbReference type="InterPro" id="IPR015590">
    <property type="entry name" value="Aldehyde_DH_dom"/>
</dbReference>
<name>E6LHC0_ENTI1</name>
<proteinExistence type="inferred from homology"/>
<dbReference type="PANTHER" id="PTHR42804">
    <property type="entry name" value="ALDEHYDE DEHYDROGENASE"/>
    <property type="match status" value="1"/>
</dbReference>
<evidence type="ECO:0000256" key="3">
    <source>
        <dbReference type="ARBA" id="ARBA00024226"/>
    </source>
</evidence>
<dbReference type="Pfam" id="PF00171">
    <property type="entry name" value="Aldedh"/>
    <property type="match status" value="1"/>
</dbReference>
<dbReference type="InterPro" id="IPR029510">
    <property type="entry name" value="Ald_DH_CS_GLU"/>
</dbReference>
<dbReference type="STRING" id="888064.HMPREF9088_1760"/>
<organism evidence="8 9">
    <name type="scientific">Enterococcus italicus (strain DSM 15952 / CCUG 50447 / LMG 22039 / TP 1.5)</name>
    <dbReference type="NCBI Taxonomy" id="888064"/>
    <lineage>
        <taxon>Bacteria</taxon>
        <taxon>Bacillati</taxon>
        <taxon>Bacillota</taxon>
        <taxon>Bacilli</taxon>
        <taxon>Lactobacillales</taxon>
        <taxon>Enterococcaceae</taxon>
        <taxon>Enterococcus</taxon>
    </lineage>
</organism>
<comment type="similarity">
    <text evidence="1 6">Belongs to the aldehyde dehydrogenase family.</text>
</comment>
<dbReference type="SUPFAM" id="SSF53720">
    <property type="entry name" value="ALDH-like"/>
    <property type="match status" value="1"/>
</dbReference>
<feature type="domain" description="Aldehyde dehydrogenase" evidence="7">
    <location>
        <begin position="32"/>
        <end position="485"/>
    </location>
</feature>
<dbReference type="FunFam" id="3.40.605.10:FF:000026">
    <property type="entry name" value="Aldehyde dehydrogenase, putative"/>
    <property type="match status" value="1"/>
</dbReference>
<dbReference type="EMBL" id="AEPV01000067">
    <property type="protein sequence ID" value="EFU73452.1"/>
    <property type="molecule type" value="Genomic_DNA"/>
</dbReference>
<dbReference type="eggNOG" id="COG1012">
    <property type="taxonomic scope" value="Bacteria"/>
</dbReference>
<dbReference type="PROSITE" id="PS00070">
    <property type="entry name" value="ALDEHYDE_DEHYDR_CYS"/>
    <property type="match status" value="1"/>
</dbReference>
<dbReference type="PANTHER" id="PTHR42804:SF1">
    <property type="entry name" value="ALDEHYDE DEHYDROGENASE-RELATED"/>
    <property type="match status" value="1"/>
</dbReference>
<dbReference type="FunFam" id="3.40.309.10:FF:000012">
    <property type="entry name" value="Betaine aldehyde dehydrogenase"/>
    <property type="match status" value="1"/>
</dbReference>
<dbReference type="GO" id="GO:0004029">
    <property type="term" value="F:aldehyde dehydrogenase (NAD+) activity"/>
    <property type="evidence" value="ECO:0007669"/>
    <property type="project" value="UniProtKB-EC"/>
</dbReference>
<dbReference type="Proteomes" id="UP000010296">
    <property type="component" value="Unassembled WGS sequence"/>
</dbReference>
<dbReference type="InterPro" id="IPR016160">
    <property type="entry name" value="Ald_DH_CS_CYS"/>
</dbReference>
<evidence type="ECO:0000256" key="1">
    <source>
        <dbReference type="ARBA" id="ARBA00009986"/>
    </source>
</evidence>
<sequence>MTICGKRATVKEVKRGGLKVKTYDKFFYDGKWQTAHAQKYAEVFNPTTEEVIAKVIQADHADIDQAVASAKKAFPAWNALKPSERAEYVKKLLARLEARKQEVADTIIAELGASRTFVENGQVPMSIKEMSGFLEEFEQYAFEEEVDNALVLKEGYGVVACITPWNYPFNQIQRKLTPALLTGNTVVVKPASDTPLTALLYAELIEEAGLPAGVANIITGSGGDAGQYLADHEDVALVSFTGSTEVGKTLAKGAADTVKKTVLELGGKSALIYLEGGDCSVAVKAAASTVLDNQGQTCSALTRLLVPESELPKVEAELKSYYDQVVVGDPADKETRVGPMVSKNQLDTVLDYIEIGKNEGAKVLIGGEALSRKGYYVQPTVFTEVTNDMRIAQEEIFGPVLVVITYQTVEEAIAIANDSIYGLAGGVVGPEEEAVSVARQLRTGNVLINGASRGPKVPFGGYKQSGIGRENGRYGLDDYVEIKAIVR</sequence>
<dbReference type="PROSITE" id="PS00687">
    <property type="entry name" value="ALDEHYDE_DEHYDR_GLU"/>
    <property type="match status" value="1"/>
</dbReference>
<dbReference type="InterPro" id="IPR016163">
    <property type="entry name" value="Ald_DH_C"/>
</dbReference>
<dbReference type="HOGENOM" id="CLU_005391_0_2_9"/>
<comment type="catalytic activity">
    <reaction evidence="4">
        <text>an aldehyde + NAD(+) + H2O = a carboxylate + NADH + 2 H(+)</text>
        <dbReference type="Rhea" id="RHEA:16185"/>
        <dbReference type="ChEBI" id="CHEBI:15377"/>
        <dbReference type="ChEBI" id="CHEBI:15378"/>
        <dbReference type="ChEBI" id="CHEBI:17478"/>
        <dbReference type="ChEBI" id="CHEBI:29067"/>
        <dbReference type="ChEBI" id="CHEBI:57540"/>
        <dbReference type="ChEBI" id="CHEBI:57945"/>
        <dbReference type="EC" id="1.2.1.3"/>
    </reaction>
</comment>
<keyword evidence="2 6" id="KW-0560">Oxidoreductase</keyword>
<dbReference type="FunFam" id="3.40.605.10:FF:000007">
    <property type="entry name" value="NAD/NADP-dependent betaine aldehyde dehydrogenase"/>
    <property type="match status" value="1"/>
</dbReference>
<evidence type="ECO:0000256" key="4">
    <source>
        <dbReference type="ARBA" id="ARBA00049194"/>
    </source>
</evidence>
<accession>E6LHC0</accession>
<reference evidence="8 9" key="1">
    <citation type="submission" date="2010-12" db="EMBL/GenBank/DDBJ databases">
        <authorList>
            <person name="Muzny D."/>
            <person name="Qin X."/>
            <person name="Deng J."/>
            <person name="Jiang H."/>
            <person name="Liu Y."/>
            <person name="Qu J."/>
            <person name="Song X.-Z."/>
            <person name="Zhang L."/>
            <person name="Thornton R."/>
            <person name="Coyle M."/>
            <person name="Francisco L."/>
            <person name="Jackson L."/>
            <person name="Javaid M."/>
            <person name="Korchina V."/>
            <person name="Kovar C."/>
            <person name="Mata R."/>
            <person name="Mathew T."/>
            <person name="Ngo R."/>
            <person name="Nguyen L."/>
            <person name="Nguyen N."/>
            <person name="Okwuonu G."/>
            <person name="Ongeri F."/>
            <person name="Pham C."/>
            <person name="Simmons D."/>
            <person name="Wilczek-Boney K."/>
            <person name="Hale W."/>
            <person name="Jakkamsetti A."/>
            <person name="Pham P."/>
            <person name="Ruth R."/>
            <person name="San Lucas F."/>
            <person name="Warren J."/>
            <person name="Zhang J."/>
            <person name="Zhao Z."/>
            <person name="Zhou C."/>
            <person name="Zhu D."/>
            <person name="Lee S."/>
            <person name="Bess C."/>
            <person name="Blankenburg K."/>
            <person name="Forbes L."/>
            <person name="Fu Q."/>
            <person name="Gubbala S."/>
            <person name="Hirani K."/>
            <person name="Jayaseelan J.C."/>
            <person name="Lara F."/>
            <person name="Munidasa M."/>
            <person name="Palculict T."/>
            <person name="Patil S."/>
            <person name="Pu L.-L."/>
            <person name="Saada N."/>
            <person name="Tang L."/>
            <person name="Weissenberger G."/>
            <person name="Zhu Y."/>
            <person name="Hemphill L."/>
            <person name="Shang Y."/>
            <person name="Youmans B."/>
            <person name="Ayvaz T."/>
            <person name="Ross M."/>
            <person name="Santibanez J."/>
            <person name="Aqrawi P."/>
            <person name="Gross S."/>
            <person name="Joshi V."/>
            <person name="Fowler G."/>
            <person name="Nazareth L."/>
            <person name="Reid J."/>
            <person name="Worley K."/>
            <person name="Petrosino J."/>
            <person name="Highlander S."/>
            <person name="Gibbs R."/>
        </authorList>
    </citation>
    <scope>NUCLEOTIDE SEQUENCE [LARGE SCALE GENOMIC DNA]</scope>
    <source>
        <strain evidence="9">DSM 15952 / CCUG 50447 / LMG 22039 / TP 1.5</strain>
    </source>
</reference>
<feature type="active site" evidence="5">
    <location>
        <position position="264"/>
    </location>
</feature>
<dbReference type="Gene3D" id="3.40.309.10">
    <property type="entry name" value="Aldehyde Dehydrogenase, Chain A, domain 2"/>
    <property type="match status" value="1"/>
</dbReference>
<gene>
    <name evidence="8" type="primary">aldA2</name>
    <name evidence="8" type="ORF">HMPREF9088_1760</name>
</gene>
<dbReference type="CDD" id="cd07138">
    <property type="entry name" value="ALDH_CddD_SSP0762"/>
    <property type="match status" value="1"/>
</dbReference>
<dbReference type="InterPro" id="IPR016162">
    <property type="entry name" value="Ald_DH_N"/>
</dbReference>
<keyword evidence="9" id="KW-1185">Reference proteome</keyword>
<comment type="caution">
    <text evidence="8">The sequence shown here is derived from an EMBL/GenBank/DDBJ whole genome shotgun (WGS) entry which is preliminary data.</text>
</comment>
<evidence type="ECO:0000256" key="2">
    <source>
        <dbReference type="ARBA" id="ARBA00023002"/>
    </source>
</evidence>
<dbReference type="InterPro" id="IPR016161">
    <property type="entry name" value="Ald_DH/histidinol_DH"/>
</dbReference>
<dbReference type="PATRIC" id="fig|888064.11.peg.749"/>
<protein>
    <recommendedName>
        <fullName evidence="3">aldehyde dehydrogenase (NAD(+))</fullName>
        <ecNumber evidence="3">1.2.1.3</ecNumber>
    </recommendedName>
</protein>
<evidence type="ECO:0000256" key="5">
    <source>
        <dbReference type="PROSITE-ProRule" id="PRU10007"/>
    </source>
</evidence>